<name>K2K1C0_9GAMM</name>
<feature type="domain" description="DUF4377" evidence="1">
    <location>
        <begin position="35"/>
        <end position="105"/>
    </location>
</feature>
<dbReference type="OrthoDB" id="7871744at2"/>
<dbReference type="EMBL" id="AMRI01000004">
    <property type="protein sequence ID" value="EKE76599.1"/>
    <property type="molecule type" value="Genomic_DNA"/>
</dbReference>
<dbReference type="RefSeq" id="WP_008482915.1">
    <property type="nucleotide sequence ID" value="NZ_AMRI01000004.1"/>
</dbReference>
<keyword evidence="3" id="KW-1185">Reference proteome</keyword>
<organism evidence="2 3">
    <name type="scientific">Gallaecimonas xiamenensis 3-C-1</name>
    <dbReference type="NCBI Taxonomy" id="745411"/>
    <lineage>
        <taxon>Bacteria</taxon>
        <taxon>Pseudomonadati</taxon>
        <taxon>Pseudomonadota</taxon>
        <taxon>Gammaproteobacteria</taxon>
        <taxon>Enterobacterales</taxon>
        <taxon>Gallaecimonadaceae</taxon>
        <taxon>Gallaecimonas</taxon>
    </lineage>
</organism>
<dbReference type="InterPro" id="IPR025485">
    <property type="entry name" value="DUF4377"/>
</dbReference>
<dbReference type="AlphaFoldDB" id="K2K1C0"/>
<evidence type="ECO:0000313" key="3">
    <source>
        <dbReference type="Proteomes" id="UP000006755"/>
    </source>
</evidence>
<gene>
    <name evidence="2" type="ORF">B3C1_03360</name>
</gene>
<evidence type="ECO:0000313" key="2">
    <source>
        <dbReference type="EMBL" id="EKE76599.1"/>
    </source>
</evidence>
<dbReference type="eggNOG" id="COG3042">
    <property type="taxonomic scope" value="Bacteria"/>
</dbReference>
<dbReference type="Proteomes" id="UP000006755">
    <property type="component" value="Unassembled WGS sequence"/>
</dbReference>
<reference evidence="2 3" key="1">
    <citation type="journal article" date="2012" name="J. Bacteriol.">
        <title>Genome Sequence of Gallaecimonas xiamenensis Type Strain 3-C-1.</title>
        <authorList>
            <person name="Lai Q."/>
            <person name="Wang L."/>
            <person name="Wang W."/>
            <person name="Shao Z."/>
        </authorList>
    </citation>
    <scope>NUCLEOTIDE SEQUENCE [LARGE SCALE GENOMIC DNA]</scope>
    <source>
        <strain evidence="2 3">3-C-1</strain>
    </source>
</reference>
<comment type="caution">
    <text evidence="2">The sequence shown here is derived from an EMBL/GenBank/DDBJ whole genome shotgun (WGS) entry which is preliminary data.</text>
</comment>
<dbReference type="STRING" id="745411.B3C1_03360"/>
<accession>K2K1C0</accession>
<proteinExistence type="predicted"/>
<protein>
    <recommendedName>
        <fullName evidence="1">DUF4377 domain-containing protein</fullName>
    </recommendedName>
</protein>
<dbReference type="Pfam" id="PF14302">
    <property type="entry name" value="DUF4377"/>
    <property type="match status" value="1"/>
</dbReference>
<sequence length="109" mass="11879">MKKTLMLPLCAVALWGCGQEGKAPMTDGELMTLEVGPQQVDCVGVGPRKCLVVDGEAFYSDIAGFDFEAGFDYRLKVKRTEAFPKGQVPADASPYRYELMAVLDKTPAQ</sequence>
<evidence type="ECO:0000259" key="1">
    <source>
        <dbReference type="Pfam" id="PF14302"/>
    </source>
</evidence>